<dbReference type="GeneID" id="301140866"/>
<dbReference type="PANTHER" id="PTHR42916:SF1">
    <property type="entry name" value="PROTEIN PHYLLO, CHLOROPLASTIC"/>
    <property type="match status" value="1"/>
</dbReference>
<proteinExistence type="inferred from homology"/>
<comment type="catalytic activity">
    <reaction evidence="3">
        <text>5-enolpyruvoyl-6-hydroxy-2-succinyl-cyclohex-3-ene-1-carboxylate = (1R,6R)-6-hydroxy-2-succinyl-cyclohexa-2,4-diene-1-carboxylate + pyruvate</text>
        <dbReference type="Rhea" id="RHEA:25597"/>
        <dbReference type="ChEBI" id="CHEBI:15361"/>
        <dbReference type="ChEBI" id="CHEBI:58689"/>
        <dbReference type="ChEBI" id="CHEBI:58818"/>
        <dbReference type="EC" id="4.2.99.20"/>
    </reaction>
</comment>
<dbReference type="PANTHER" id="PTHR42916">
    <property type="entry name" value="2-SUCCINYL-5-ENOLPYRUVYL-6-HYDROXY-3-CYCLOHEXENE-1-CARBOXYLATE SYNTHASE"/>
    <property type="match status" value="1"/>
</dbReference>
<dbReference type="RefSeq" id="WP_066228601.1">
    <property type="nucleotide sequence ID" value="NZ_JARTFQ010000007.1"/>
</dbReference>
<dbReference type="InterPro" id="IPR022485">
    <property type="entry name" value="SHCHC_synthase_MenH"/>
</dbReference>
<dbReference type="InterPro" id="IPR029058">
    <property type="entry name" value="AB_hydrolase_fold"/>
</dbReference>
<keyword evidence="1 3" id="KW-0474">Menaquinone biosynthesis</keyword>
<accession>A0ABU6NXD7</accession>
<dbReference type="InterPro" id="IPR000073">
    <property type="entry name" value="AB_hydrolase_1"/>
</dbReference>
<reference evidence="5 6" key="1">
    <citation type="submission" date="2023-03" db="EMBL/GenBank/DDBJ databases">
        <title>Bacillus Genome Sequencing.</title>
        <authorList>
            <person name="Dunlap C."/>
        </authorList>
    </citation>
    <scope>NUCLEOTIDE SEQUENCE [LARGE SCALE GENOMIC DNA]</scope>
    <source>
        <strain evidence="5 6">NRS-1717</strain>
    </source>
</reference>
<evidence type="ECO:0000313" key="5">
    <source>
        <dbReference type="EMBL" id="MED4401308.1"/>
    </source>
</evidence>
<dbReference type="PRINTS" id="PR00111">
    <property type="entry name" value="ABHYDROLASE"/>
</dbReference>
<dbReference type="EMBL" id="JARTFS010000005">
    <property type="protein sequence ID" value="MED4401308.1"/>
    <property type="molecule type" value="Genomic_DNA"/>
</dbReference>
<gene>
    <name evidence="3 5" type="primary">menH</name>
    <name evidence="5" type="ORF">P9271_08150</name>
</gene>
<dbReference type="GO" id="GO:0070205">
    <property type="term" value="F:2-succinyl-6-hydroxy-2,4-cyclohexadiene-1-carboxylate synthase activity"/>
    <property type="evidence" value="ECO:0007669"/>
    <property type="project" value="UniProtKB-EC"/>
</dbReference>
<evidence type="ECO:0000259" key="4">
    <source>
        <dbReference type="Pfam" id="PF00561"/>
    </source>
</evidence>
<organism evidence="5 6">
    <name type="scientific">Metabacillus fastidiosus</name>
    <dbReference type="NCBI Taxonomy" id="1458"/>
    <lineage>
        <taxon>Bacteria</taxon>
        <taxon>Bacillati</taxon>
        <taxon>Bacillota</taxon>
        <taxon>Bacilli</taxon>
        <taxon>Bacillales</taxon>
        <taxon>Bacillaceae</taxon>
        <taxon>Metabacillus</taxon>
    </lineage>
</organism>
<sequence length="264" mass="30186">MKIRGVNYHVECYSDGIPLVMLHGFTGSVENWYPFIHELSGSKLILIDIIGHGKTESPILKERYKMEEAVEDIKSILYYLNIEKANFLGYSMGGRLALSFAAAYPEMVEKLVLESSSPGLKTVQEQKLRQHNDEKLANDILNKGLIEFVNKWENIPLFETQKKLPDSMRESIREQRLKNCAQGLVNSLLGMGTGVQSSLWEKLSFMQTPVLLLCGKFDQKFCEIALEMKKKLPYSIYKEINDAGHAIHVEQPRIFGKIIREFLN</sequence>
<protein>
    <recommendedName>
        <fullName evidence="3">Putative 2-succinyl-6-hydroxy-2,4-cyclohexadiene-1-carboxylate synthase</fullName>
        <shortName evidence="3">SHCHC synthase</shortName>
        <ecNumber evidence="3">4.2.99.20</ecNumber>
    </recommendedName>
</protein>
<evidence type="ECO:0000313" key="6">
    <source>
        <dbReference type="Proteomes" id="UP001342826"/>
    </source>
</evidence>
<dbReference type="SUPFAM" id="SSF53474">
    <property type="entry name" value="alpha/beta-Hydrolases"/>
    <property type="match status" value="1"/>
</dbReference>
<dbReference type="HAMAP" id="MF_01660">
    <property type="entry name" value="MenH"/>
    <property type="match status" value="1"/>
</dbReference>
<comment type="caution">
    <text evidence="5">The sequence shown here is derived from an EMBL/GenBank/DDBJ whole genome shotgun (WGS) entry which is preliminary data.</text>
</comment>
<dbReference type="Gene3D" id="3.40.50.1820">
    <property type="entry name" value="alpha/beta hydrolase"/>
    <property type="match status" value="1"/>
</dbReference>
<evidence type="ECO:0000256" key="2">
    <source>
        <dbReference type="ARBA" id="ARBA00023239"/>
    </source>
</evidence>
<dbReference type="Proteomes" id="UP001342826">
    <property type="component" value="Unassembled WGS sequence"/>
</dbReference>
<name>A0ABU6NXD7_9BACI</name>
<evidence type="ECO:0000256" key="3">
    <source>
        <dbReference type="HAMAP-Rule" id="MF_01660"/>
    </source>
</evidence>
<dbReference type="NCBIfam" id="TIGR03695">
    <property type="entry name" value="menH_SHCHC"/>
    <property type="match status" value="1"/>
</dbReference>
<comment type="function">
    <text evidence="3">Catalyzes a proton abstraction reaction that results in 2,5-elimination of pyruvate from 2-succinyl-5-enolpyruvyl-6-hydroxy-3-cyclohexene-1-carboxylate (SEPHCHC) and the formation of 2-succinyl-6-hydroxy-2,4-cyclohexadiene-1-carboxylate (SHCHC).</text>
</comment>
<dbReference type="Pfam" id="PF00561">
    <property type="entry name" value="Abhydrolase_1"/>
    <property type="match status" value="1"/>
</dbReference>
<dbReference type="EC" id="4.2.99.20" evidence="3"/>
<comment type="subunit">
    <text evidence="3">Monomer.</text>
</comment>
<comment type="pathway">
    <text evidence="3">Quinol/quinone metabolism; 1,4-dihydroxy-2-naphthoate biosynthesis; 1,4-dihydroxy-2-naphthoate from chorismate: step 3/7.</text>
</comment>
<keyword evidence="2 3" id="KW-0456">Lyase</keyword>
<feature type="domain" description="AB hydrolase-1" evidence="4">
    <location>
        <begin position="18"/>
        <end position="251"/>
    </location>
</feature>
<comment type="pathway">
    <text evidence="3">Quinol/quinone metabolism; menaquinone biosynthesis.</text>
</comment>
<evidence type="ECO:0000256" key="1">
    <source>
        <dbReference type="ARBA" id="ARBA00022428"/>
    </source>
</evidence>
<comment type="similarity">
    <text evidence="3">Belongs to the AB hydrolase superfamily. MenH family.</text>
</comment>
<keyword evidence="6" id="KW-1185">Reference proteome</keyword>